<organism evidence="1 2">
    <name type="scientific">Sediminibacterium goheungense</name>
    <dbReference type="NCBI Taxonomy" id="1086393"/>
    <lineage>
        <taxon>Bacteria</taxon>
        <taxon>Pseudomonadati</taxon>
        <taxon>Bacteroidota</taxon>
        <taxon>Chitinophagia</taxon>
        <taxon>Chitinophagales</taxon>
        <taxon>Chitinophagaceae</taxon>
        <taxon>Sediminibacterium</taxon>
    </lineage>
</organism>
<comment type="caution">
    <text evidence="1">The sequence shown here is derived from an EMBL/GenBank/DDBJ whole genome shotgun (WGS) entry which is preliminary data.</text>
</comment>
<protein>
    <submittedName>
        <fullName evidence="1">Uncharacterized protein</fullName>
    </submittedName>
</protein>
<evidence type="ECO:0000313" key="1">
    <source>
        <dbReference type="EMBL" id="TDO26528.1"/>
    </source>
</evidence>
<dbReference type="OrthoDB" id="1405967at2"/>
<accession>A0A4V6PSI4</accession>
<keyword evidence="2" id="KW-1185">Reference proteome</keyword>
<dbReference type="EMBL" id="SNWP01000011">
    <property type="protein sequence ID" value="TDO26528.1"/>
    <property type="molecule type" value="Genomic_DNA"/>
</dbReference>
<name>A0A4V6PSI4_9BACT</name>
<proteinExistence type="predicted"/>
<dbReference type="AlphaFoldDB" id="A0A4V6PSI4"/>
<sequence length="297" mass="33589">MKHTYILLIVLNVCMNVGYACDICGCGIGGNYTGLLPQFNKRIVGIRYQQRALVTHLGPNGESSYLTTQETMRSIEYWGAWQTGNRSRLLVAVPWQFQQSKTIDTKIHNNSIGDLSAIWQWNLFQSRQSDRQRVRIQQWWLGAGIKLPTGKWNKQSLQPTGTGSTDFLFNMVYDHRLQDAGISASLQYRINTANALNYRYGNRFTGTVQYYYKFRPLPSVSLAPNMGMIVEYGGQDQENGWRKESTGGYTIYFAPGLETVLKKIAIGAGLQLPVGQNNARGTIREGSRWMVHTSVLL</sequence>
<dbReference type="PROSITE" id="PS51257">
    <property type="entry name" value="PROKAR_LIPOPROTEIN"/>
    <property type="match status" value="1"/>
</dbReference>
<evidence type="ECO:0000313" key="2">
    <source>
        <dbReference type="Proteomes" id="UP000295741"/>
    </source>
</evidence>
<reference evidence="1 2" key="1">
    <citation type="submission" date="2019-03" db="EMBL/GenBank/DDBJ databases">
        <title>Genomic Encyclopedia of Archaeal and Bacterial Type Strains, Phase II (KMG-II): from individual species to whole genera.</title>
        <authorList>
            <person name="Goeker M."/>
        </authorList>
    </citation>
    <scope>NUCLEOTIDE SEQUENCE [LARGE SCALE GENOMIC DNA]</scope>
    <source>
        <strain evidence="1 2">DSM 28323</strain>
    </source>
</reference>
<dbReference type="RefSeq" id="WP_133474373.1">
    <property type="nucleotide sequence ID" value="NZ_SNWP01000011.1"/>
</dbReference>
<gene>
    <name evidence="1" type="ORF">BC659_1835</name>
</gene>
<dbReference type="Proteomes" id="UP000295741">
    <property type="component" value="Unassembled WGS sequence"/>
</dbReference>